<proteinExistence type="predicted"/>
<dbReference type="EMBL" id="JACOOI010000016">
    <property type="protein sequence ID" value="MBC5644259.1"/>
    <property type="molecule type" value="Genomic_DNA"/>
</dbReference>
<dbReference type="PANTHER" id="PTHR36180">
    <property type="entry name" value="DNA-BINDING PROTEIN-RELATED-RELATED"/>
    <property type="match status" value="1"/>
</dbReference>
<accession>A0ABR7E5C1</accession>
<keyword evidence="1" id="KW-0175">Coiled coil</keyword>
<dbReference type="SMART" id="SM01040">
    <property type="entry name" value="Bro-N"/>
    <property type="match status" value="1"/>
</dbReference>
<evidence type="ECO:0000259" key="2">
    <source>
        <dbReference type="PROSITE" id="PS51750"/>
    </source>
</evidence>
<dbReference type="PROSITE" id="PS51750">
    <property type="entry name" value="BRO_N"/>
    <property type="match status" value="1"/>
</dbReference>
<dbReference type="InterPro" id="IPR003497">
    <property type="entry name" value="BRO_N_domain"/>
</dbReference>
<dbReference type="PANTHER" id="PTHR36180:SF2">
    <property type="entry name" value="BRO FAMILY PROTEIN"/>
    <property type="match status" value="1"/>
</dbReference>
<evidence type="ECO:0000313" key="3">
    <source>
        <dbReference type="EMBL" id="MBC5644259.1"/>
    </source>
</evidence>
<dbReference type="Proteomes" id="UP000644010">
    <property type="component" value="Unassembled WGS sequence"/>
</dbReference>
<dbReference type="Pfam" id="PF03374">
    <property type="entry name" value="ANT"/>
    <property type="match status" value="1"/>
</dbReference>
<evidence type="ECO:0000256" key="1">
    <source>
        <dbReference type="SAM" id="Coils"/>
    </source>
</evidence>
<sequence>MENTELTNSGFYYFDYKGAKIPYCKYEKRIYVECKGLSTVVGTGVAVWLRDNREIVNNYASSHNMKVNKCIIGATILVLELALMYFRSFNSELAEWMEGQGLTFGEKPEVKIVSDKVELIQTATLLGKQIDVYGSAEKPLFLARDVAEWIEYGLDKVGQMLNSVDEDEKLTTIIYRSGQNRQVWMLTENGLYEVLMLSRKPKAKEFKKGIKEILRTIRTTGGYMATREDDTPDEIMARALLVAQETLKKREERLKQLEADNQQKESQIAKLQPKANFADAAFATDDKVDIGMAAKILKLGFGRNTLFQKLRQAGVFFSNRNEPKQRFVNAGYFEMKEKFIERDNHPGFVVTKTLVTQKGLAYINHLFGGNPSDGKLAKMV</sequence>
<feature type="coiled-coil region" evidence="1">
    <location>
        <begin position="240"/>
        <end position="274"/>
    </location>
</feature>
<feature type="domain" description="Bro-N" evidence="2">
    <location>
        <begin position="123"/>
        <end position="221"/>
    </location>
</feature>
<organism evidence="3 4">
    <name type="scientific">Parabacteroides segnis</name>
    <dbReference type="NCBI Taxonomy" id="2763058"/>
    <lineage>
        <taxon>Bacteria</taxon>
        <taxon>Pseudomonadati</taxon>
        <taxon>Bacteroidota</taxon>
        <taxon>Bacteroidia</taxon>
        <taxon>Bacteroidales</taxon>
        <taxon>Tannerellaceae</taxon>
        <taxon>Parabacteroides</taxon>
    </lineage>
</organism>
<dbReference type="Pfam" id="PF02498">
    <property type="entry name" value="Bro-N"/>
    <property type="match status" value="1"/>
</dbReference>
<name>A0ABR7E5C1_9BACT</name>
<dbReference type="RefSeq" id="WP_186960161.1">
    <property type="nucleotide sequence ID" value="NZ_JACOOI010000016.1"/>
</dbReference>
<gene>
    <name evidence="3" type="ORF">H8S77_15360</name>
</gene>
<keyword evidence="4" id="KW-1185">Reference proteome</keyword>
<protein>
    <submittedName>
        <fullName evidence="3">Phage antirepressor KilAC domain-containing protein</fullName>
    </submittedName>
</protein>
<comment type="caution">
    <text evidence="3">The sequence shown here is derived from an EMBL/GenBank/DDBJ whole genome shotgun (WGS) entry which is preliminary data.</text>
</comment>
<evidence type="ECO:0000313" key="4">
    <source>
        <dbReference type="Proteomes" id="UP000644010"/>
    </source>
</evidence>
<reference evidence="3 4" key="1">
    <citation type="submission" date="2020-08" db="EMBL/GenBank/DDBJ databases">
        <title>Genome public.</title>
        <authorList>
            <person name="Liu C."/>
            <person name="Sun Q."/>
        </authorList>
    </citation>
    <scope>NUCLEOTIDE SEQUENCE [LARGE SCALE GENOMIC DNA]</scope>
    <source>
        <strain evidence="3 4">BX2</strain>
    </source>
</reference>
<dbReference type="InterPro" id="IPR005039">
    <property type="entry name" value="Ant_C"/>
</dbReference>